<dbReference type="RefSeq" id="XP_056559443.1">
    <property type="nucleotide sequence ID" value="XM_056697231.1"/>
</dbReference>
<reference evidence="3" key="2">
    <citation type="journal article" date="2023" name="IMA Fungus">
        <title>Comparative genomic study of the Penicillium genus elucidates a diverse pangenome and 15 lateral gene transfer events.</title>
        <authorList>
            <person name="Petersen C."/>
            <person name="Sorensen T."/>
            <person name="Nielsen M.R."/>
            <person name="Sondergaard T.E."/>
            <person name="Sorensen J.L."/>
            <person name="Fitzpatrick D.A."/>
            <person name="Frisvad J.C."/>
            <person name="Nielsen K.L."/>
        </authorList>
    </citation>
    <scope>NUCLEOTIDE SEQUENCE</scope>
    <source>
        <strain evidence="3">IBT 29864</strain>
    </source>
</reference>
<comment type="caution">
    <text evidence="3">The sequence shown here is derived from an EMBL/GenBank/DDBJ whole genome shotgun (WGS) entry which is preliminary data.</text>
</comment>
<dbReference type="InterPro" id="IPR000873">
    <property type="entry name" value="AMP-dep_synth/lig_dom"/>
</dbReference>
<feature type="domain" description="AMP-dependent synthetase/ligase" evidence="2">
    <location>
        <begin position="141"/>
        <end position="547"/>
    </location>
</feature>
<evidence type="ECO:0000256" key="1">
    <source>
        <dbReference type="SAM" id="Phobius"/>
    </source>
</evidence>
<dbReference type="SUPFAM" id="SSF56801">
    <property type="entry name" value="Acetyl-CoA synthetase-like"/>
    <property type="match status" value="1"/>
</dbReference>
<dbReference type="Gene3D" id="3.40.50.12780">
    <property type="entry name" value="N-terminal domain of ligase-like"/>
    <property type="match status" value="1"/>
</dbReference>
<dbReference type="EMBL" id="JAPZBS010000002">
    <property type="protein sequence ID" value="KAJ5381872.1"/>
    <property type="molecule type" value="Genomic_DNA"/>
</dbReference>
<keyword evidence="1" id="KW-0812">Transmembrane</keyword>
<dbReference type="Pfam" id="PF00501">
    <property type="entry name" value="AMP-binding"/>
    <property type="match status" value="1"/>
</dbReference>
<dbReference type="Proteomes" id="UP001147782">
    <property type="component" value="Unassembled WGS sequence"/>
</dbReference>
<accession>A0A9W9SP31</accession>
<dbReference type="GO" id="GO:0016020">
    <property type="term" value="C:membrane"/>
    <property type="evidence" value="ECO:0007669"/>
    <property type="project" value="TreeGrafter"/>
</dbReference>
<keyword evidence="4" id="KW-1185">Reference proteome</keyword>
<sequence length="567" mass="61041">MANQAPILEKLDAALSELLADWNIYTTLFAGIIAAYAIYSVVSNKDPDVHPFLLARQSTASPIRQTGESATYRSLETPYGFPLRQGLNVKDPGAPKWTAGRRGDLRDIWKTAVRGALNEDGTTSGKQGKIYTVLGKNAVEHSLPQVTQEINVIGRHLQKAEVKTVAVCLTDSIELLAAIFAGSFYGFKIVLIPHNLPAETLSSYLQNAKVDALIAEAGSMDLALVTKTNKQVSVVIWVAKYGNRHMDWHEVPKDVKGTLRVAVWHELAEEGRDLAGFDVPDYDPTTPAPAVNTVWPSGSKAGDFIDFKQENLVAAISALGSALPRNQRFTSSDLVLSIDSLSRSYPLCQIFNAMYSNASIALNSVAGENVDFALATQGVSPTVIIASSRTMSEYHDSVMKPHTGLISSLGRWVQARTLDAGNMPSQNFFGRLAQVGPTAELSLEKLRLLCISHRVDADASVRLTSEQLTDLRIYMGARIVYALTGPGIAGAIAQTNVFDYRDLSGPSHFGSPLSSTEITLTGVSENQASEEIPEGQISVAGPAVVDGKTTLSVRGRIGTDNTLELSA</sequence>
<dbReference type="PANTHER" id="PTHR43272">
    <property type="entry name" value="LONG-CHAIN-FATTY-ACID--COA LIGASE"/>
    <property type="match status" value="1"/>
</dbReference>
<organism evidence="3 4">
    <name type="scientific">Penicillium cataractarum</name>
    <dbReference type="NCBI Taxonomy" id="2100454"/>
    <lineage>
        <taxon>Eukaryota</taxon>
        <taxon>Fungi</taxon>
        <taxon>Dikarya</taxon>
        <taxon>Ascomycota</taxon>
        <taxon>Pezizomycotina</taxon>
        <taxon>Eurotiomycetes</taxon>
        <taxon>Eurotiomycetidae</taxon>
        <taxon>Eurotiales</taxon>
        <taxon>Aspergillaceae</taxon>
        <taxon>Penicillium</taxon>
    </lineage>
</organism>
<dbReference type="OrthoDB" id="4138492at2759"/>
<gene>
    <name evidence="3" type="ORF">N7496_004300</name>
</gene>
<dbReference type="GO" id="GO:0004467">
    <property type="term" value="F:long-chain fatty acid-CoA ligase activity"/>
    <property type="evidence" value="ECO:0007669"/>
    <property type="project" value="TreeGrafter"/>
</dbReference>
<evidence type="ECO:0000313" key="4">
    <source>
        <dbReference type="Proteomes" id="UP001147782"/>
    </source>
</evidence>
<proteinExistence type="predicted"/>
<keyword evidence="1" id="KW-0472">Membrane</keyword>
<feature type="transmembrane region" description="Helical" evidence="1">
    <location>
        <begin position="165"/>
        <end position="187"/>
    </location>
</feature>
<dbReference type="GO" id="GO:0005783">
    <property type="term" value="C:endoplasmic reticulum"/>
    <property type="evidence" value="ECO:0007669"/>
    <property type="project" value="TreeGrafter"/>
</dbReference>
<dbReference type="InterPro" id="IPR042099">
    <property type="entry name" value="ANL_N_sf"/>
</dbReference>
<dbReference type="PANTHER" id="PTHR43272:SF11">
    <property type="entry name" value="AMP-DEPENDENT SYNTHETASE_LIGASE DOMAIN-CONTAINING PROTEIN"/>
    <property type="match status" value="1"/>
</dbReference>
<dbReference type="GeneID" id="81436408"/>
<reference evidence="3" key="1">
    <citation type="submission" date="2022-11" db="EMBL/GenBank/DDBJ databases">
        <authorList>
            <person name="Petersen C."/>
        </authorList>
    </citation>
    <scope>NUCLEOTIDE SEQUENCE</scope>
    <source>
        <strain evidence="3">IBT 29864</strain>
    </source>
</reference>
<feature type="transmembrane region" description="Helical" evidence="1">
    <location>
        <begin position="22"/>
        <end position="42"/>
    </location>
</feature>
<name>A0A9W9SP31_9EURO</name>
<evidence type="ECO:0000313" key="3">
    <source>
        <dbReference type="EMBL" id="KAJ5381872.1"/>
    </source>
</evidence>
<evidence type="ECO:0000259" key="2">
    <source>
        <dbReference type="Pfam" id="PF00501"/>
    </source>
</evidence>
<dbReference type="AlphaFoldDB" id="A0A9W9SP31"/>
<protein>
    <recommendedName>
        <fullName evidence="2">AMP-dependent synthetase/ligase domain-containing protein</fullName>
    </recommendedName>
</protein>
<keyword evidence="1" id="KW-1133">Transmembrane helix</keyword>